<evidence type="ECO:0000256" key="3">
    <source>
        <dbReference type="SAM" id="MobiDB-lite"/>
    </source>
</evidence>
<evidence type="ECO:0000256" key="1">
    <source>
        <dbReference type="ARBA" id="ARBA00023242"/>
    </source>
</evidence>
<evidence type="ECO:0000259" key="4">
    <source>
        <dbReference type="PROSITE" id="PS51015"/>
    </source>
</evidence>
<dbReference type="InterPro" id="IPR045134">
    <property type="entry name" value="UHRF1/2-like"/>
</dbReference>
<dbReference type="InterPro" id="IPR036987">
    <property type="entry name" value="SRA-YDG_sf"/>
</dbReference>
<dbReference type="OrthoDB" id="2270193at2759"/>
<dbReference type="InterPro" id="IPR015947">
    <property type="entry name" value="PUA-like_sf"/>
</dbReference>
<accession>A0A139AGB6</accession>
<sequence length="306" mass="33815">MEVTGDDYVRMREERIRKNRELLELLNIPKIVAPPSPPPTPKTPKNRKRSRAGASNDSESEFDAMSEEDDDAPVKRSKSVKKPKQSTAVPVPATPETPSGSRRSSRPTSGMLSSPASSRRYDPSPVTPATTPIKENTYGAIPGIPYFKTWEYRADCGRDGIHRMIVGGIHGDEETGAYSVALSGGYEDDVDLGEAFTYTGQGGRDLSGTKENPKNLRTGEQSKDQELIRGNLALYQSVKTKNPIRVIRGFKLKSKYAPTSGYRYDGLYTVEKAWSEPGMSGFLVWKFALKRIPGQPPIPINEDFKS</sequence>
<dbReference type="PANTHER" id="PTHR14140:SF27">
    <property type="entry name" value="OS04G0289800 PROTEIN"/>
    <property type="match status" value="1"/>
</dbReference>
<dbReference type="Proteomes" id="UP000070544">
    <property type="component" value="Unassembled WGS sequence"/>
</dbReference>
<dbReference type="SUPFAM" id="SSF88697">
    <property type="entry name" value="PUA domain-like"/>
    <property type="match status" value="1"/>
</dbReference>
<dbReference type="GO" id="GO:0016567">
    <property type="term" value="P:protein ubiquitination"/>
    <property type="evidence" value="ECO:0007669"/>
    <property type="project" value="TreeGrafter"/>
</dbReference>
<feature type="domain" description="YDG" evidence="4">
    <location>
        <begin position="139"/>
        <end position="291"/>
    </location>
</feature>
<name>A0A139AGB6_GONPJ</name>
<feature type="compositionally biased region" description="Basic residues" evidence="3">
    <location>
        <begin position="75"/>
        <end position="84"/>
    </location>
</feature>
<proteinExistence type="predicted"/>
<dbReference type="GO" id="GO:0061630">
    <property type="term" value="F:ubiquitin protein ligase activity"/>
    <property type="evidence" value="ECO:0007669"/>
    <property type="project" value="TreeGrafter"/>
</dbReference>
<feature type="compositionally biased region" description="Acidic residues" evidence="3">
    <location>
        <begin position="58"/>
        <end position="71"/>
    </location>
</feature>
<dbReference type="EMBL" id="KQ965759">
    <property type="protein sequence ID" value="KXS15837.1"/>
    <property type="molecule type" value="Genomic_DNA"/>
</dbReference>
<dbReference type="Gene3D" id="2.30.280.10">
    <property type="entry name" value="SRA-YDG"/>
    <property type="match status" value="1"/>
</dbReference>
<dbReference type="PANTHER" id="PTHR14140">
    <property type="entry name" value="E3 UBIQUITIN-PROTEIN LIGASE UHRF-RELATED"/>
    <property type="match status" value="1"/>
</dbReference>
<keyword evidence="1 2" id="KW-0539">Nucleus</keyword>
<evidence type="ECO:0000313" key="6">
    <source>
        <dbReference type="Proteomes" id="UP000070544"/>
    </source>
</evidence>
<evidence type="ECO:0000313" key="5">
    <source>
        <dbReference type="EMBL" id="KXS15837.1"/>
    </source>
</evidence>
<protein>
    <recommendedName>
        <fullName evidence="4">YDG domain-containing protein</fullName>
    </recommendedName>
</protein>
<feature type="compositionally biased region" description="Pro residues" evidence="3">
    <location>
        <begin position="32"/>
        <end position="42"/>
    </location>
</feature>
<dbReference type="GO" id="GO:0005634">
    <property type="term" value="C:nucleus"/>
    <property type="evidence" value="ECO:0007669"/>
    <property type="project" value="UniProtKB-SubCell"/>
</dbReference>
<gene>
    <name evidence="5" type="ORF">M427DRAFT_56407</name>
</gene>
<dbReference type="SMART" id="SM00466">
    <property type="entry name" value="SRA"/>
    <property type="match status" value="1"/>
</dbReference>
<dbReference type="GO" id="GO:0044027">
    <property type="term" value="P:negative regulation of gene expression via chromosomal CpG island methylation"/>
    <property type="evidence" value="ECO:0007669"/>
    <property type="project" value="TreeGrafter"/>
</dbReference>
<dbReference type="InterPro" id="IPR003105">
    <property type="entry name" value="SRA_YDG"/>
</dbReference>
<dbReference type="Pfam" id="PF02182">
    <property type="entry name" value="SAD_SRA"/>
    <property type="match status" value="1"/>
</dbReference>
<feature type="compositionally biased region" description="Low complexity" evidence="3">
    <location>
        <begin position="87"/>
        <end position="110"/>
    </location>
</feature>
<dbReference type="STRING" id="1344416.A0A139AGB6"/>
<dbReference type="FunFam" id="2.30.280.10:FF:000005">
    <property type="entry name" value="E3 ubiquitin-protein ligase UHRF1"/>
    <property type="match status" value="1"/>
</dbReference>
<organism evidence="5 6">
    <name type="scientific">Gonapodya prolifera (strain JEL478)</name>
    <name type="common">Monoblepharis prolifera</name>
    <dbReference type="NCBI Taxonomy" id="1344416"/>
    <lineage>
        <taxon>Eukaryota</taxon>
        <taxon>Fungi</taxon>
        <taxon>Fungi incertae sedis</taxon>
        <taxon>Chytridiomycota</taxon>
        <taxon>Chytridiomycota incertae sedis</taxon>
        <taxon>Monoblepharidomycetes</taxon>
        <taxon>Monoblepharidales</taxon>
        <taxon>Gonapodyaceae</taxon>
        <taxon>Gonapodya</taxon>
    </lineage>
</organism>
<dbReference type="AlphaFoldDB" id="A0A139AGB6"/>
<evidence type="ECO:0000256" key="2">
    <source>
        <dbReference type="PROSITE-ProRule" id="PRU00358"/>
    </source>
</evidence>
<dbReference type="PROSITE" id="PS51015">
    <property type="entry name" value="YDG"/>
    <property type="match status" value="1"/>
</dbReference>
<keyword evidence="6" id="KW-1185">Reference proteome</keyword>
<comment type="subcellular location">
    <subcellularLocation>
        <location evidence="2">Nucleus</location>
    </subcellularLocation>
</comment>
<feature type="region of interest" description="Disordered" evidence="3">
    <location>
        <begin position="25"/>
        <end position="137"/>
    </location>
</feature>
<reference evidence="5 6" key="1">
    <citation type="journal article" date="2015" name="Genome Biol. Evol.">
        <title>Phylogenomic analyses indicate that early fungi evolved digesting cell walls of algal ancestors of land plants.</title>
        <authorList>
            <person name="Chang Y."/>
            <person name="Wang S."/>
            <person name="Sekimoto S."/>
            <person name="Aerts A.L."/>
            <person name="Choi C."/>
            <person name="Clum A."/>
            <person name="LaButti K.M."/>
            <person name="Lindquist E.A."/>
            <person name="Yee Ngan C."/>
            <person name="Ohm R.A."/>
            <person name="Salamov A.A."/>
            <person name="Grigoriev I.V."/>
            <person name="Spatafora J.W."/>
            <person name="Berbee M.L."/>
        </authorList>
    </citation>
    <scope>NUCLEOTIDE SEQUENCE [LARGE SCALE GENOMIC DNA]</scope>
    <source>
        <strain evidence="5 6">JEL478</strain>
    </source>
</reference>